<dbReference type="InterPro" id="IPR004853">
    <property type="entry name" value="Sugar_P_trans_dom"/>
</dbReference>
<feature type="transmembrane region" description="Helical" evidence="5">
    <location>
        <begin position="61"/>
        <end position="83"/>
    </location>
</feature>
<keyword evidence="3 5" id="KW-1133">Transmembrane helix</keyword>
<feature type="transmembrane region" description="Helical" evidence="5">
    <location>
        <begin position="249"/>
        <end position="268"/>
    </location>
</feature>
<feature type="transmembrane region" description="Helical" evidence="5">
    <location>
        <begin position="190"/>
        <end position="207"/>
    </location>
</feature>
<evidence type="ECO:0000256" key="4">
    <source>
        <dbReference type="ARBA" id="ARBA00023136"/>
    </source>
</evidence>
<evidence type="ECO:0000256" key="5">
    <source>
        <dbReference type="SAM" id="Phobius"/>
    </source>
</evidence>
<name>A0AAV2QRH0_MEGNR</name>
<feature type="transmembrane region" description="Helical" evidence="5">
    <location>
        <begin position="216"/>
        <end position="237"/>
    </location>
</feature>
<keyword evidence="2 5" id="KW-0812">Transmembrane</keyword>
<dbReference type="Pfam" id="PF03151">
    <property type="entry name" value="TPT"/>
    <property type="match status" value="1"/>
</dbReference>
<feature type="transmembrane region" description="Helical" evidence="5">
    <location>
        <begin position="95"/>
        <end position="119"/>
    </location>
</feature>
<feature type="transmembrane region" description="Helical" evidence="5">
    <location>
        <begin position="289"/>
        <end position="309"/>
    </location>
</feature>
<comment type="subcellular location">
    <subcellularLocation>
        <location evidence="1">Membrane</location>
        <topology evidence="1">Multi-pass membrane protein</topology>
    </subcellularLocation>
</comment>
<dbReference type="Proteomes" id="UP001497623">
    <property type="component" value="Unassembled WGS sequence"/>
</dbReference>
<dbReference type="InterPro" id="IPR050186">
    <property type="entry name" value="TPT_transporter"/>
</dbReference>
<feature type="non-terminal residue" evidence="7">
    <location>
        <position position="390"/>
    </location>
</feature>
<protein>
    <recommendedName>
        <fullName evidence="6">Sugar phosphate transporter domain-containing protein</fullName>
    </recommendedName>
</protein>
<dbReference type="GO" id="GO:0016020">
    <property type="term" value="C:membrane"/>
    <property type="evidence" value="ECO:0007669"/>
    <property type="project" value="UniProtKB-SubCell"/>
</dbReference>
<evidence type="ECO:0000313" key="8">
    <source>
        <dbReference type="Proteomes" id="UP001497623"/>
    </source>
</evidence>
<evidence type="ECO:0000256" key="3">
    <source>
        <dbReference type="ARBA" id="ARBA00022989"/>
    </source>
</evidence>
<feature type="domain" description="Sugar phosphate transporter" evidence="6">
    <location>
        <begin position="60"/>
        <end position="330"/>
    </location>
</feature>
<keyword evidence="4 5" id="KW-0472">Membrane</keyword>
<sequence length="390" mass="43396">MKTDPVHPPAQIQLQFLFHQPWLVHQVPQLDLGLLNLPEAHPTMEKTESREDSLLYKYVKIAAVVSLYWAVSISMVFVNKTLLGGANMGEKDAPLFVTAFQCAVTAIACLLLTRLAKLVPHIVTFPEIGGLEKEKVKKVLPLTVVFVSMISMNNFCLKYVGVSFYYVGRSLTTVFNVLFTYLILGQKTSVAAMTCCAIIVAGFFLGVDQEGESGSLSLIGVLFGVLASASVSLNAIFTKRIFLSKFAKIWIHSCQSNIVAYILILRILKKKKENQSKQIFVWASTGNRSLWTLLVVLEFQGWTLMFWLITGLEVVTSPLTHNISGTAKACAQTVLATWLYSEDKSGLWWLSNWTVLGGSLAYTKVKQLEMKSQHNKAQQQASLTKDQAKY</sequence>
<dbReference type="EMBL" id="CAXKWB010009120">
    <property type="protein sequence ID" value="CAL4093550.1"/>
    <property type="molecule type" value="Genomic_DNA"/>
</dbReference>
<feature type="transmembrane region" description="Helical" evidence="5">
    <location>
        <begin position="346"/>
        <end position="363"/>
    </location>
</feature>
<keyword evidence="8" id="KW-1185">Reference proteome</keyword>
<reference evidence="7 8" key="1">
    <citation type="submission" date="2024-05" db="EMBL/GenBank/DDBJ databases">
        <authorList>
            <person name="Wallberg A."/>
        </authorList>
    </citation>
    <scope>NUCLEOTIDE SEQUENCE [LARGE SCALE GENOMIC DNA]</scope>
</reference>
<evidence type="ECO:0000256" key="2">
    <source>
        <dbReference type="ARBA" id="ARBA00022692"/>
    </source>
</evidence>
<dbReference type="PANTHER" id="PTHR11132">
    <property type="entry name" value="SOLUTE CARRIER FAMILY 35"/>
    <property type="match status" value="1"/>
</dbReference>
<dbReference type="AlphaFoldDB" id="A0AAV2QRH0"/>
<feature type="transmembrane region" description="Helical" evidence="5">
    <location>
        <begin position="164"/>
        <end position="184"/>
    </location>
</feature>
<evidence type="ECO:0000259" key="6">
    <source>
        <dbReference type="Pfam" id="PF03151"/>
    </source>
</evidence>
<evidence type="ECO:0000256" key="1">
    <source>
        <dbReference type="ARBA" id="ARBA00004141"/>
    </source>
</evidence>
<gene>
    <name evidence="7" type="ORF">MNOR_LOCUS14898</name>
</gene>
<evidence type="ECO:0000313" key="7">
    <source>
        <dbReference type="EMBL" id="CAL4093550.1"/>
    </source>
</evidence>
<organism evidence="7 8">
    <name type="scientific">Meganyctiphanes norvegica</name>
    <name type="common">Northern krill</name>
    <name type="synonym">Thysanopoda norvegica</name>
    <dbReference type="NCBI Taxonomy" id="48144"/>
    <lineage>
        <taxon>Eukaryota</taxon>
        <taxon>Metazoa</taxon>
        <taxon>Ecdysozoa</taxon>
        <taxon>Arthropoda</taxon>
        <taxon>Crustacea</taxon>
        <taxon>Multicrustacea</taxon>
        <taxon>Malacostraca</taxon>
        <taxon>Eumalacostraca</taxon>
        <taxon>Eucarida</taxon>
        <taxon>Euphausiacea</taxon>
        <taxon>Euphausiidae</taxon>
        <taxon>Meganyctiphanes</taxon>
    </lineage>
</organism>
<accession>A0AAV2QRH0</accession>
<proteinExistence type="predicted"/>
<comment type="caution">
    <text evidence="7">The sequence shown here is derived from an EMBL/GenBank/DDBJ whole genome shotgun (WGS) entry which is preliminary data.</text>
</comment>